<evidence type="ECO:0000256" key="3">
    <source>
        <dbReference type="PROSITE-ProRule" id="PRU00266"/>
    </source>
</evidence>
<reference evidence="6 7" key="1">
    <citation type="submission" date="2016-03" db="EMBL/GenBank/DDBJ databases">
        <title>EvidentialGene: Evidence-directed Construction of Genes on Genomes.</title>
        <authorList>
            <person name="Gilbert D.G."/>
            <person name="Choi J.-H."/>
            <person name="Mockaitis K."/>
            <person name="Colbourne J."/>
            <person name="Pfrender M."/>
        </authorList>
    </citation>
    <scope>NUCLEOTIDE SEQUENCE [LARGE SCALE GENOMIC DNA]</scope>
    <source>
        <strain evidence="6 7">Xinb3</strain>
        <tissue evidence="6">Complete organism</tissue>
    </source>
</reference>
<dbReference type="CDD" id="cd19857">
    <property type="entry name" value="DSRM_STAU_rpt1"/>
    <property type="match status" value="1"/>
</dbReference>
<dbReference type="STRING" id="35525.A0A164N5G2"/>
<dbReference type="InterPro" id="IPR032478">
    <property type="entry name" value="Staufen_C"/>
</dbReference>
<dbReference type="PROSITE" id="PS50137">
    <property type="entry name" value="DS_RBD"/>
    <property type="match status" value="3"/>
</dbReference>
<name>A0A164N5G2_9CRUS</name>
<evidence type="ECO:0000256" key="4">
    <source>
        <dbReference type="SAM" id="MobiDB-lite"/>
    </source>
</evidence>
<dbReference type="AlphaFoldDB" id="A0A164N5G2"/>
<dbReference type="GO" id="GO:0032839">
    <property type="term" value="C:dendrite cytoplasm"/>
    <property type="evidence" value="ECO:0007669"/>
    <property type="project" value="GOC"/>
</dbReference>
<evidence type="ECO:0000313" key="7">
    <source>
        <dbReference type="Proteomes" id="UP000076858"/>
    </source>
</evidence>
<proteinExistence type="predicted"/>
<dbReference type="InterPro" id="IPR014720">
    <property type="entry name" value="dsRBD_dom"/>
</dbReference>
<dbReference type="GO" id="GO:0098964">
    <property type="term" value="P:anterograde dendritic transport of messenger ribonucleoprotein complex"/>
    <property type="evidence" value="ECO:0007669"/>
    <property type="project" value="TreeGrafter"/>
</dbReference>
<keyword evidence="1" id="KW-0677">Repeat</keyword>
<evidence type="ECO:0000256" key="1">
    <source>
        <dbReference type="ARBA" id="ARBA00022737"/>
    </source>
</evidence>
<dbReference type="FunFam" id="3.30.160.20:FF:000007">
    <property type="entry name" value="Double-stranded RNA-binding protein Staufen homolog 1"/>
    <property type="match status" value="1"/>
</dbReference>
<dbReference type="EMBL" id="LRGB01002875">
    <property type="protein sequence ID" value="KZS05662.1"/>
    <property type="molecule type" value="Genomic_DNA"/>
</dbReference>
<dbReference type="CDD" id="cd19859">
    <property type="entry name" value="DSRM_STAU_rpt3"/>
    <property type="match status" value="1"/>
</dbReference>
<dbReference type="GO" id="GO:0008298">
    <property type="term" value="P:intracellular mRNA localization"/>
    <property type="evidence" value="ECO:0007669"/>
    <property type="project" value="TreeGrafter"/>
</dbReference>
<feature type="compositionally biased region" description="Low complexity" evidence="4">
    <location>
        <begin position="166"/>
        <end position="178"/>
    </location>
</feature>
<feature type="domain" description="DRBM" evidence="5">
    <location>
        <begin position="1"/>
        <end position="66"/>
    </location>
</feature>
<dbReference type="GO" id="GO:0010494">
    <property type="term" value="C:cytoplasmic stress granule"/>
    <property type="evidence" value="ECO:0007669"/>
    <property type="project" value="TreeGrafter"/>
</dbReference>
<dbReference type="SUPFAM" id="SSF54768">
    <property type="entry name" value="dsRNA-binding domain-like"/>
    <property type="match status" value="4"/>
</dbReference>
<organism evidence="6 7">
    <name type="scientific">Daphnia magna</name>
    <dbReference type="NCBI Taxonomy" id="35525"/>
    <lineage>
        <taxon>Eukaryota</taxon>
        <taxon>Metazoa</taxon>
        <taxon>Ecdysozoa</taxon>
        <taxon>Arthropoda</taxon>
        <taxon>Crustacea</taxon>
        <taxon>Branchiopoda</taxon>
        <taxon>Diplostraca</taxon>
        <taxon>Cladocera</taxon>
        <taxon>Anomopoda</taxon>
        <taxon>Daphniidae</taxon>
        <taxon>Daphnia</taxon>
    </lineage>
</organism>
<dbReference type="InterPro" id="IPR051740">
    <property type="entry name" value="DRBM-containing_protein"/>
</dbReference>
<dbReference type="Gene3D" id="3.30.160.20">
    <property type="match status" value="3"/>
</dbReference>
<evidence type="ECO:0000259" key="5">
    <source>
        <dbReference type="PROSITE" id="PS50137"/>
    </source>
</evidence>
<dbReference type="CDD" id="cd19861">
    <property type="entry name" value="DSRM_STAU_rpt5"/>
    <property type="match status" value="1"/>
</dbReference>
<dbReference type="SMART" id="SM00358">
    <property type="entry name" value="DSRM"/>
    <property type="match status" value="3"/>
</dbReference>
<dbReference type="Pfam" id="PF00035">
    <property type="entry name" value="dsrm"/>
    <property type="match status" value="2"/>
</dbReference>
<dbReference type="GO" id="GO:0035418">
    <property type="term" value="P:protein localization to synapse"/>
    <property type="evidence" value="ECO:0007669"/>
    <property type="project" value="TreeGrafter"/>
</dbReference>
<dbReference type="OrthoDB" id="10037267at2759"/>
<dbReference type="GO" id="GO:0043025">
    <property type="term" value="C:neuronal cell body"/>
    <property type="evidence" value="ECO:0007669"/>
    <property type="project" value="TreeGrafter"/>
</dbReference>
<comment type="caution">
    <text evidence="6">The sequence shown here is derived from an EMBL/GenBank/DDBJ whole genome shotgun (WGS) entry which is preliminary data.</text>
</comment>
<dbReference type="PANTHER" id="PTHR46054">
    <property type="entry name" value="MATERNAL EFFECT PROTEIN STAUFEN"/>
    <property type="match status" value="1"/>
</dbReference>
<feature type="domain" description="DRBM" evidence="5">
    <location>
        <begin position="350"/>
        <end position="373"/>
    </location>
</feature>
<gene>
    <name evidence="6" type="ORF">APZ42_031073</name>
</gene>
<dbReference type="GO" id="GO:0007281">
    <property type="term" value="P:germ cell development"/>
    <property type="evidence" value="ECO:0007669"/>
    <property type="project" value="TreeGrafter"/>
</dbReference>
<keyword evidence="7" id="KW-1185">Reference proteome</keyword>
<protein>
    <submittedName>
        <fullName evidence="6">Putative Double-stranded RNA-binding protein Staufen</fullName>
    </submittedName>
</protein>
<sequence>MCLVNELARHHKIHPQYRLTEESGPPHQKIFVVNLKLGDEQYTASGQSIKKAQHAAAELALQKTNFILPEPKSKVKHIVSSKSDKPVTPTVELNALAMKLNFPPVYTNLAPLSIKPMMPEELPPLCKGDHLLSQVDQKGKFLNTNFQRPFMYTPQSWSSFRDGRRTVTPSSTTSRCSTGIGAVAKPNTDSPLISEADTDTDLKSPVSLAHELALKLNQTVEFALLNESGPPHMRNFVVQCKLGEVTTQGEGNCKKMAKRKAAELMLDELKKVHGNGILRPCEGNNISQPRIRVKSKSGLARKKPRNLVKDVTSASNGSLGTIPQDPISQLVQLQQARREKEPVFIVLSERGVGTKKKEAKRAAALKALDALSDTRKLSPIEGETTVEPLSSVSNASVSTVNCAGRQMVPGLLLIGTTPGKKIDLCRNTNASTVAGIQESSQPVIPPKNSGGLRPEIRLRYLAQVLEYEVEFSDFPKGKKGDFVSLVTLNTNPPQVSHGLGATLEEAHDNAASNMLKLIAEGALDDMAGPNKANADQRSSENQ</sequence>
<dbReference type="Pfam" id="PF16482">
    <property type="entry name" value="Staufen_C"/>
    <property type="match status" value="1"/>
</dbReference>
<feature type="region of interest" description="Disordered" evidence="4">
    <location>
        <begin position="161"/>
        <end position="181"/>
    </location>
</feature>
<dbReference type="GO" id="GO:0003725">
    <property type="term" value="F:double-stranded RNA binding"/>
    <property type="evidence" value="ECO:0007669"/>
    <property type="project" value="TreeGrafter"/>
</dbReference>
<dbReference type="PANTHER" id="PTHR46054:SF3">
    <property type="entry name" value="MATERNAL EFFECT PROTEIN STAUFEN"/>
    <property type="match status" value="1"/>
</dbReference>
<evidence type="ECO:0000313" key="6">
    <source>
        <dbReference type="EMBL" id="KZS05662.1"/>
    </source>
</evidence>
<dbReference type="GO" id="GO:0005886">
    <property type="term" value="C:plasma membrane"/>
    <property type="evidence" value="ECO:0007669"/>
    <property type="project" value="TreeGrafter"/>
</dbReference>
<dbReference type="Proteomes" id="UP000076858">
    <property type="component" value="Unassembled WGS sequence"/>
</dbReference>
<feature type="domain" description="DRBM" evidence="5">
    <location>
        <begin position="204"/>
        <end position="271"/>
    </location>
</feature>
<evidence type="ECO:0000256" key="2">
    <source>
        <dbReference type="ARBA" id="ARBA00022884"/>
    </source>
</evidence>
<dbReference type="GO" id="GO:0003729">
    <property type="term" value="F:mRNA binding"/>
    <property type="evidence" value="ECO:0007669"/>
    <property type="project" value="TreeGrafter"/>
</dbReference>
<keyword evidence="2 3" id="KW-0694">RNA-binding</keyword>
<accession>A0A164N5G2</accession>